<feature type="region of interest" description="2-C-methyl-D-erythritol 2,4-cyclodiphosphate synthase" evidence="10">
    <location>
        <begin position="214"/>
        <end position="374"/>
    </location>
</feature>
<dbReference type="Gene3D" id="3.30.1330.50">
    <property type="entry name" value="2-C-methyl-D-erythritol 2,4-cyclodiphosphate synthase"/>
    <property type="match status" value="1"/>
</dbReference>
<feature type="binding site" evidence="10">
    <location>
        <position position="222"/>
    </location>
    <ligand>
        <name>a divalent metal cation</name>
        <dbReference type="ChEBI" id="CHEBI:60240"/>
    </ligand>
</feature>
<dbReference type="InterPro" id="IPR034683">
    <property type="entry name" value="IspD/TarI"/>
</dbReference>
<keyword evidence="6 10" id="KW-0479">Metal-binding</keyword>
<evidence type="ECO:0000256" key="5">
    <source>
        <dbReference type="ARBA" id="ARBA00022695"/>
    </source>
</evidence>
<keyword evidence="7 10" id="KW-0414">Isoprene biosynthesis</keyword>
<dbReference type="InterPro" id="IPR036571">
    <property type="entry name" value="MECDP_synthase_sf"/>
</dbReference>
<evidence type="ECO:0000256" key="6">
    <source>
        <dbReference type="ARBA" id="ARBA00022723"/>
    </source>
</evidence>
<comment type="similarity">
    <text evidence="11">Belongs to the IspF family.</text>
</comment>
<dbReference type="EC" id="4.6.1.12" evidence="10"/>
<feature type="site" description="Transition state stabilizer" evidence="10">
    <location>
        <position position="246"/>
    </location>
</feature>
<dbReference type="PROSITE" id="PS01350">
    <property type="entry name" value="ISPF"/>
    <property type="match status" value="1"/>
</dbReference>
<keyword evidence="5 10" id="KW-0548">Nucleotidyltransferase</keyword>
<dbReference type="Pfam" id="PF02542">
    <property type="entry name" value="YgbB"/>
    <property type="match status" value="1"/>
</dbReference>
<feature type="binding site" evidence="10">
    <location>
        <position position="220"/>
    </location>
    <ligand>
        <name>a divalent metal cation</name>
        <dbReference type="ChEBI" id="CHEBI:60240"/>
    </ligand>
</feature>
<comment type="similarity">
    <text evidence="10">In the C-terminal section; belongs to the IspF family.</text>
</comment>
<dbReference type="GO" id="GO:0008685">
    <property type="term" value="F:2-C-methyl-D-erythritol 2,4-cyclodiphosphate synthase activity"/>
    <property type="evidence" value="ECO:0007669"/>
    <property type="project" value="UniProtKB-UniRule"/>
</dbReference>
<feature type="binding site" evidence="10">
    <location>
        <begin position="273"/>
        <end position="277"/>
    </location>
    <ligand>
        <name>4-CDP-2-C-methyl-D-erythritol 2-phosphate</name>
        <dbReference type="ChEBI" id="CHEBI:57919"/>
    </ligand>
</feature>
<dbReference type="SUPFAM" id="SSF53448">
    <property type="entry name" value="Nucleotide-diphospho-sugar transferases"/>
    <property type="match status" value="1"/>
</dbReference>
<evidence type="ECO:0000313" key="15">
    <source>
        <dbReference type="Proteomes" id="UP000254504"/>
    </source>
</evidence>
<feature type="site" description="Transition state stabilizer" evidence="10">
    <location>
        <position position="16"/>
    </location>
</feature>
<evidence type="ECO:0000256" key="2">
    <source>
        <dbReference type="ARBA" id="ARBA00001968"/>
    </source>
</evidence>
<feature type="region of interest" description="2-C-methyl-D-erythritol 4-phosphate cytidylyltransferase" evidence="10">
    <location>
        <begin position="1"/>
        <end position="214"/>
    </location>
</feature>
<feature type="site" description="Transition state stabilizer" evidence="10">
    <location>
        <position position="23"/>
    </location>
</feature>
<dbReference type="Pfam" id="PF01128">
    <property type="entry name" value="IspD"/>
    <property type="match status" value="1"/>
</dbReference>
<dbReference type="EC" id="2.7.7.60" evidence="10"/>
<evidence type="ECO:0000256" key="4">
    <source>
        <dbReference type="ARBA" id="ARBA00022679"/>
    </source>
</evidence>
<keyword evidence="16" id="KW-1185">Reference proteome</keyword>
<dbReference type="PANTHER" id="PTHR43181:SF1">
    <property type="entry name" value="2-C-METHYL-D-ERYTHRITOL 2,4-CYCLODIPHOSPHATE SYNTHASE, CHLOROPLASTIC"/>
    <property type="match status" value="1"/>
</dbReference>
<dbReference type="GO" id="GO:0046872">
    <property type="term" value="F:metal ion binding"/>
    <property type="evidence" value="ECO:0007669"/>
    <property type="project" value="UniProtKB-KW"/>
</dbReference>
<keyword evidence="9 10" id="KW-0511">Multifunctional enzyme</keyword>
<dbReference type="Proteomes" id="UP000254504">
    <property type="component" value="Chromosome"/>
</dbReference>
<comment type="function">
    <text evidence="10">Bifunctional enzyme that catalyzes the formation of 4-diphosphocytidyl-2-C-methyl-D-erythritol from CTP and 2-C-methyl-D-erythritol 4-phosphate (MEP) (IspD), and catalyzes the conversion of 4-diphosphocytidyl-2-C-methyl-D-erythritol 2-phosphate (CDP-ME2P) to 2-C-methyl-D-erythritol 2,4-cyclodiphosphate (ME-CPP) with a corresponding release of cytidine 5-monophosphate (CMP) (IspF).</text>
</comment>
<evidence type="ECO:0000313" key="16">
    <source>
        <dbReference type="Proteomes" id="UP000289132"/>
    </source>
</evidence>
<sequence length="374" mass="41911">MEDVTLVILCAGNSTRFENSVKKQWIRLENEPLWLNVTNRVSSFYNFSKTIIVSSKDDLKYMQNFSDDYIFVEGGDTRQNSIKNALKFVDTPFVMISDVARACISKDVVNNLIDNRLKASCIVPILDVSDTVIYENTTINRDSVKLIQTPQLSNTDSLKKALNTDIEFTDESSAIKNLGLDVFYIKGDSASKKLTFVEDISQIPCLKAPVQTQFIGIGYDIHSFEENKEMFLGGVKLPYNYGFKAHSDGDVLIHSLIDSLLGAIGAGDIGEFFPDTDDKFKGIDSKILLKKIISFVSNVGYEIINIDITIIAQKPKINPHKDYIKTSLSKLLNLPKQFINIKASTAEKLGAVGREEGVVVQTIANLKYYDWTKR</sequence>
<dbReference type="AlphaFoldDB" id="A0AAD0QID0"/>
<evidence type="ECO:0000259" key="12">
    <source>
        <dbReference type="Pfam" id="PF02542"/>
    </source>
</evidence>
<keyword evidence="4 10" id="KW-0808">Transferase</keyword>
<dbReference type="NCBIfam" id="TIGR00151">
    <property type="entry name" value="ispF"/>
    <property type="match status" value="1"/>
</dbReference>
<dbReference type="PROSITE" id="PS01295">
    <property type="entry name" value="ISPD"/>
    <property type="match status" value="1"/>
</dbReference>
<comment type="pathway">
    <text evidence="10">Isoprenoid biosynthesis; isopentenyl diphosphate biosynthesis via DXP pathway; isopentenyl diphosphate from 1-deoxy-D-xylulose 5-phosphate: step 2/6.</text>
</comment>
<comment type="catalytic activity">
    <reaction evidence="10">
        <text>2-C-methyl-D-erythritol 4-phosphate + CTP + H(+) = 4-CDP-2-C-methyl-D-erythritol + diphosphate</text>
        <dbReference type="Rhea" id="RHEA:13429"/>
        <dbReference type="ChEBI" id="CHEBI:15378"/>
        <dbReference type="ChEBI" id="CHEBI:33019"/>
        <dbReference type="ChEBI" id="CHEBI:37563"/>
        <dbReference type="ChEBI" id="CHEBI:57823"/>
        <dbReference type="ChEBI" id="CHEBI:58262"/>
        <dbReference type="EC" id="2.7.7.60"/>
    </reaction>
</comment>
<comment type="cofactor">
    <cofactor evidence="2 10">
        <name>a divalent metal cation</name>
        <dbReference type="ChEBI" id="CHEBI:60240"/>
    </cofactor>
</comment>
<dbReference type="NCBIfam" id="NF006899">
    <property type="entry name" value="PRK09382.1"/>
    <property type="match status" value="1"/>
</dbReference>
<dbReference type="RefSeq" id="WP_115427590.1">
    <property type="nucleotide sequence ID" value="NZ_CP031367.1"/>
</dbReference>
<dbReference type="InterPro" id="IPR026596">
    <property type="entry name" value="IspD/F"/>
</dbReference>
<dbReference type="EMBL" id="CP031367">
    <property type="protein sequence ID" value="AXK48036.1"/>
    <property type="molecule type" value="Genomic_DNA"/>
</dbReference>
<dbReference type="HAMAP" id="MF_01520">
    <property type="entry name" value="IspDF"/>
    <property type="match status" value="1"/>
</dbReference>
<reference evidence="13 15" key="2">
    <citation type="submission" date="2018-07" db="EMBL/GenBank/DDBJ databases">
        <title>Complete genome of the Arcobacter trophiarum type strain LMG 25534.</title>
        <authorList>
            <person name="Miller W.G."/>
            <person name="Yee E."/>
        </authorList>
    </citation>
    <scope>NUCLEOTIDE SEQUENCE [LARGE SCALE GENOMIC DNA]</scope>
    <source>
        <strain evidence="13 15">LMG 25534</strain>
    </source>
</reference>
<evidence type="ECO:0000256" key="10">
    <source>
        <dbReference type="HAMAP-Rule" id="MF_01520"/>
    </source>
</evidence>
<keyword evidence="8 10" id="KW-0456">Lyase</keyword>
<dbReference type="InterPro" id="IPR003526">
    <property type="entry name" value="MECDP_synthase"/>
</dbReference>
<evidence type="ECO:0000256" key="8">
    <source>
        <dbReference type="ARBA" id="ARBA00023239"/>
    </source>
</evidence>
<dbReference type="GO" id="GO:0016114">
    <property type="term" value="P:terpenoid biosynthetic process"/>
    <property type="evidence" value="ECO:0007669"/>
    <property type="project" value="InterPro"/>
</dbReference>
<feature type="binding site" evidence="10">
    <location>
        <begin position="220"/>
        <end position="222"/>
    </location>
    <ligand>
        <name>4-CDP-2-C-methyl-D-erythritol 2-phosphate</name>
        <dbReference type="ChEBI" id="CHEBI:57919"/>
    </ligand>
</feature>
<dbReference type="PANTHER" id="PTHR43181">
    <property type="entry name" value="2-C-METHYL-D-ERYTHRITOL 2,4-CYCLODIPHOSPHATE SYNTHASE, CHLOROPLASTIC"/>
    <property type="match status" value="1"/>
</dbReference>
<evidence type="ECO:0000256" key="9">
    <source>
        <dbReference type="ARBA" id="ARBA00023268"/>
    </source>
</evidence>
<gene>
    <name evidence="10 13" type="primary">ispDF</name>
    <name evidence="13" type="ORF">ATR_0143</name>
    <name evidence="14" type="ORF">CRU87_07510</name>
</gene>
<comment type="catalytic activity">
    <reaction evidence="1 10 11">
        <text>4-CDP-2-C-methyl-D-erythritol 2-phosphate = 2-C-methyl-D-erythritol 2,4-cyclic diphosphate + CMP</text>
        <dbReference type="Rhea" id="RHEA:23864"/>
        <dbReference type="ChEBI" id="CHEBI:57919"/>
        <dbReference type="ChEBI" id="CHEBI:58483"/>
        <dbReference type="ChEBI" id="CHEBI:60377"/>
        <dbReference type="EC" id="4.6.1.12"/>
    </reaction>
</comment>
<feature type="domain" description="2-C-methyl-D-erythritol 2,4-cyclodiphosphate synthase" evidence="12">
    <location>
        <begin position="215"/>
        <end position="366"/>
    </location>
</feature>
<proteinExistence type="inferred from homology"/>
<reference evidence="14 16" key="1">
    <citation type="submission" date="2017-10" db="EMBL/GenBank/DDBJ databases">
        <title>Genomics of the genus Arcobacter.</title>
        <authorList>
            <person name="Perez-Cataluna A."/>
            <person name="Figueras M.J."/>
        </authorList>
    </citation>
    <scope>NUCLEOTIDE SEQUENCE [LARGE SCALE GENOMIC DNA]</scope>
    <source>
        <strain evidence="14 16">LMG 25534</strain>
    </source>
</reference>
<dbReference type="Proteomes" id="UP000289132">
    <property type="component" value="Unassembled WGS sequence"/>
</dbReference>
<dbReference type="InterPro" id="IPR020555">
    <property type="entry name" value="MECDP_synthase_CS"/>
</dbReference>
<dbReference type="CDD" id="cd00554">
    <property type="entry name" value="MECDP_synthase"/>
    <property type="match status" value="1"/>
</dbReference>
<feature type="binding site" evidence="10">
    <location>
        <position position="354"/>
    </location>
    <ligand>
        <name>4-CDP-2-C-methyl-D-erythritol 2-phosphate</name>
        <dbReference type="ChEBI" id="CHEBI:57919"/>
    </ligand>
</feature>
<feature type="binding site" evidence="10">
    <location>
        <begin position="344"/>
        <end position="347"/>
    </location>
    <ligand>
        <name>4-CDP-2-C-methyl-D-erythritol 2-phosphate</name>
        <dbReference type="ChEBI" id="CHEBI:57919"/>
    </ligand>
</feature>
<organism evidence="13 15">
    <name type="scientific">Aliarcobacter trophiarum LMG 25534</name>
    <dbReference type="NCBI Taxonomy" id="1032241"/>
    <lineage>
        <taxon>Bacteria</taxon>
        <taxon>Pseudomonadati</taxon>
        <taxon>Campylobacterota</taxon>
        <taxon>Epsilonproteobacteria</taxon>
        <taxon>Campylobacterales</taxon>
        <taxon>Arcobacteraceae</taxon>
        <taxon>Aliarcobacter</taxon>
    </lineage>
</organism>
<feature type="binding site" evidence="10">
    <location>
        <begin position="268"/>
        <end position="270"/>
    </location>
    <ligand>
        <name>4-CDP-2-C-methyl-D-erythritol 2-phosphate</name>
        <dbReference type="ChEBI" id="CHEBI:57919"/>
    </ligand>
</feature>
<name>A0AAD0QID0_9BACT</name>
<feature type="site" description="Transition state stabilizer" evidence="10">
    <location>
        <position position="345"/>
    </location>
</feature>
<dbReference type="GO" id="GO:0019288">
    <property type="term" value="P:isopentenyl diphosphate biosynthetic process, methylerythritol 4-phosphate pathway"/>
    <property type="evidence" value="ECO:0007669"/>
    <property type="project" value="UniProtKB-UniRule"/>
</dbReference>
<dbReference type="SUPFAM" id="SSF69765">
    <property type="entry name" value="IpsF-like"/>
    <property type="match status" value="1"/>
</dbReference>
<accession>A0AAD0QID0</accession>
<comment type="similarity">
    <text evidence="10">In the N-terminal section; belongs to the IspD/TarI cytidylyltransferase family. IspD subfamily.</text>
</comment>
<protein>
    <recommendedName>
        <fullName evidence="10">Bifunctional enzyme IspD/IspF</fullName>
    </recommendedName>
    <domain>
        <recommendedName>
            <fullName evidence="10">2-C-methyl-D-erythritol 4-phosphate cytidylyltransferase</fullName>
            <ecNumber evidence="10">2.7.7.60</ecNumber>
        </recommendedName>
        <alternativeName>
            <fullName evidence="10">4-diphosphocytidyl-2C-methyl-D-erythritol synthase</fullName>
        </alternativeName>
        <alternativeName>
            <fullName evidence="10">MEP cytidylyltransferase</fullName>
            <shortName evidence="10">MCT</shortName>
        </alternativeName>
    </domain>
    <domain>
        <recommendedName>
            <fullName evidence="10">2-C-methyl-D-erythritol 2,4-cyclodiphosphate synthase</fullName>
            <shortName evidence="10">MECDP-synthase</shortName>
            <shortName evidence="10">MECPP-synthase</shortName>
            <shortName evidence="10">MECPS</shortName>
            <ecNumber evidence="10">4.6.1.12</ecNumber>
        </recommendedName>
    </domain>
</protein>
<evidence type="ECO:0000313" key="14">
    <source>
        <dbReference type="EMBL" id="RXJ90019.1"/>
    </source>
</evidence>
<dbReference type="KEGG" id="atp:ATR_0143"/>
<feature type="site" description="Positions MEP for the nucleophilic attack" evidence="10">
    <location>
        <position position="193"/>
    </location>
</feature>
<evidence type="ECO:0000313" key="13">
    <source>
        <dbReference type="EMBL" id="AXK48036.1"/>
    </source>
</evidence>
<dbReference type="InterPro" id="IPR018294">
    <property type="entry name" value="ISPD_synthase_CS"/>
</dbReference>
<dbReference type="GO" id="GO:0050518">
    <property type="term" value="F:2-C-methyl-D-erythritol 4-phosphate cytidylyltransferase activity"/>
    <property type="evidence" value="ECO:0007669"/>
    <property type="project" value="UniProtKB-UniRule"/>
</dbReference>
<dbReference type="Gene3D" id="3.90.550.10">
    <property type="entry name" value="Spore Coat Polysaccharide Biosynthesis Protein SpsA, Chain A"/>
    <property type="match status" value="1"/>
</dbReference>
<evidence type="ECO:0000256" key="1">
    <source>
        <dbReference type="ARBA" id="ARBA00000200"/>
    </source>
</evidence>
<dbReference type="EMBL" id="PDKD01000013">
    <property type="protein sequence ID" value="RXJ90019.1"/>
    <property type="molecule type" value="Genomic_DNA"/>
</dbReference>
<evidence type="ECO:0000256" key="11">
    <source>
        <dbReference type="RuleBase" id="RU004395"/>
    </source>
</evidence>
<feature type="binding site" evidence="10">
    <location>
        <begin position="246"/>
        <end position="247"/>
    </location>
    <ligand>
        <name>4-CDP-2-C-methyl-D-erythritol 2-phosphate</name>
        <dbReference type="ChEBI" id="CHEBI:57919"/>
    </ligand>
</feature>
<feature type="site" description="Positions MEP for the nucleophilic attack" evidence="10">
    <location>
        <position position="141"/>
    </location>
</feature>
<evidence type="ECO:0000256" key="3">
    <source>
        <dbReference type="ARBA" id="ARBA00004709"/>
    </source>
</evidence>
<dbReference type="InterPro" id="IPR029044">
    <property type="entry name" value="Nucleotide-diphossugar_trans"/>
</dbReference>
<dbReference type="CDD" id="cd02516">
    <property type="entry name" value="CDP-ME_synthetase"/>
    <property type="match status" value="1"/>
</dbReference>
<comment type="caution">
    <text evidence="10">Lacks conserved residue(s) required for the propagation of feature annotation.</text>
</comment>
<evidence type="ECO:0000256" key="7">
    <source>
        <dbReference type="ARBA" id="ARBA00023229"/>
    </source>
</evidence>
<comment type="pathway">
    <text evidence="3 10">Isoprenoid biosynthesis; isopentenyl diphosphate biosynthesis via DXP pathway; isopentenyl diphosphate from 1-deoxy-D-xylulose 5-phosphate: step 4/6.</text>
</comment>
<feature type="binding site" evidence="10">
    <location>
        <position position="254"/>
    </location>
    <ligand>
        <name>a divalent metal cation</name>
        <dbReference type="ChEBI" id="CHEBI:60240"/>
    </ligand>
</feature>
<dbReference type="HAMAP" id="MF_00107">
    <property type="entry name" value="IspF"/>
    <property type="match status" value="1"/>
</dbReference>